<dbReference type="PROSITE" id="PS50234">
    <property type="entry name" value="VWFA"/>
    <property type="match status" value="1"/>
</dbReference>
<dbReference type="EMBL" id="JAIWYP010000016">
    <property type="protein sequence ID" value="KAH3697207.1"/>
    <property type="molecule type" value="Genomic_DNA"/>
</dbReference>
<protein>
    <recommendedName>
        <fullName evidence="1">VWFA domain-containing protein</fullName>
    </recommendedName>
</protein>
<dbReference type="InterPro" id="IPR050525">
    <property type="entry name" value="ECM_Assembly_Org"/>
</dbReference>
<gene>
    <name evidence="2" type="ORF">DPMN_084696</name>
</gene>
<dbReference type="PANTHER" id="PTHR24020">
    <property type="entry name" value="COLLAGEN ALPHA"/>
    <property type="match status" value="1"/>
</dbReference>
<reference evidence="2" key="1">
    <citation type="journal article" date="2019" name="bioRxiv">
        <title>The Genome of the Zebra Mussel, Dreissena polymorpha: A Resource for Invasive Species Research.</title>
        <authorList>
            <person name="McCartney M.A."/>
            <person name="Auch B."/>
            <person name="Kono T."/>
            <person name="Mallez S."/>
            <person name="Zhang Y."/>
            <person name="Obille A."/>
            <person name="Becker A."/>
            <person name="Abrahante J.E."/>
            <person name="Garbe J."/>
            <person name="Badalamenti J.P."/>
            <person name="Herman A."/>
            <person name="Mangelson H."/>
            <person name="Liachko I."/>
            <person name="Sullivan S."/>
            <person name="Sone E.D."/>
            <person name="Koren S."/>
            <person name="Silverstein K.A.T."/>
            <person name="Beckman K.B."/>
            <person name="Gohl D.M."/>
        </authorList>
    </citation>
    <scope>NUCLEOTIDE SEQUENCE</scope>
    <source>
        <strain evidence="2">Duluth1</strain>
        <tissue evidence="2">Whole animal</tissue>
    </source>
</reference>
<dbReference type="SUPFAM" id="SSF53300">
    <property type="entry name" value="vWA-like"/>
    <property type="match status" value="1"/>
</dbReference>
<keyword evidence="3" id="KW-1185">Reference proteome</keyword>
<evidence type="ECO:0000259" key="1">
    <source>
        <dbReference type="PROSITE" id="PS50234"/>
    </source>
</evidence>
<dbReference type="Proteomes" id="UP000828390">
    <property type="component" value="Unassembled WGS sequence"/>
</dbReference>
<dbReference type="Gene3D" id="3.40.50.410">
    <property type="entry name" value="von Willebrand factor, type A domain"/>
    <property type="match status" value="1"/>
</dbReference>
<name>A0A9D4BJH5_DREPO</name>
<dbReference type="InterPro" id="IPR002035">
    <property type="entry name" value="VWF_A"/>
</dbReference>
<dbReference type="PANTHER" id="PTHR24020:SF84">
    <property type="entry name" value="VWFA DOMAIN-CONTAINING PROTEIN"/>
    <property type="match status" value="1"/>
</dbReference>
<reference evidence="2" key="2">
    <citation type="submission" date="2020-11" db="EMBL/GenBank/DDBJ databases">
        <authorList>
            <person name="McCartney M.A."/>
            <person name="Auch B."/>
            <person name="Kono T."/>
            <person name="Mallez S."/>
            <person name="Becker A."/>
            <person name="Gohl D.M."/>
            <person name="Silverstein K.A.T."/>
            <person name="Koren S."/>
            <person name="Bechman K.B."/>
            <person name="Herman A."/>
            <person name="Abrahante J.E."/>
            <person name="Garbe J."/>
        </authorList>
    </citation>
    <scope>NUCLEOTIDE SEQUENCE</scope>
    <source>
        <strain evidence="2">Duluth1</strain>
        <tissue evidence="2">Whole animal</tissue>
    </source>
</reference>
<proteinExistence type="predicted"/>
<dbReference type="InterPro" id="IPR036465">
    <property type="entry name" value="vWFA_dom_sf"/>
</dbReference>
<evidence type="ECO:0000313" key="3">
    <source>
        <dbReference type="Proteomes" id="UP000828390"/>
    </source>
</evidence>
<dbReference type="AlphaFoldDB" id="A0A9D4BJH5"/>
<feature type="domain" description="VWFA" evidence="1">
    <location>
        <begin position="9"/>
        <end position="187"/>
    </location>
</feature>
<accession>A0A9D4BJH5</accession>
<sequence>MCSPYKIADIVFIIDVSESQDGTTFEKEKKFVTDFISQFPLGPDHFQFSLVLYANEPHAVFNLSNPYDNYTIIDAVDNATIPDDKRGVTFTKKALTFVKDHSFAMTNGGRAGVDRYVILLTDGMSSATLDTANQAKLLRMSFPNIRIKSIGSGEFVFHKELLDISAYPLNVFPLHGNDSVQNVQKATMYGCNRKS</sequence>
<evidence type="ECO:0000313" key="2">
    <source>
        <dbReference type="EMBL" id="KAH3697207.1"/>
    </source>
</evidence>
<dbReference type="SMART" id="SM00327">
    <property type="entry name" value="VWA"/>
    <property type="match status" value="1"/>
</dbReference>
<dbReference type="CDD" id="cd01450">
    <property type="entry name" value="vWFA_subfamily_ECM"/>
    <property type="match status" value="1"/>
</dbReference>
<dbReference type="Pfam" id="PF00092">
    <property type="entry name" value="VWA"/>
    <property type="match status" value="1"/>
</dbReference>
<dbReference type="PRINTS" id="PR00453">
    <property type="entry name" value="VWFADOMAIN"/>
</dbReference>
<organism evidence="2 3">
    <name type="scientific">Dreissena polymorpha</name>
    <name type="common">Zebra mussel</name>
    <name type="synonym">Mytilus polymorpha</name>
    <dbReference type="NCBI Taxonomy" id="45954"/>
    <lineage>
        <taxon>Eukaryota</taxon>
        <taxon>Metazoa</taxon>
        <taxon>Spiralia</taxon>
        <taxon>Lophotrochozoa</taxon>
        <taxon>Mollusca</taxon>
        <taxon>Bivalvia</taxon>
        <taxon>Autobranchia</taxon>
        <taxon>Heteroconchia</taxon>
        <taxon>Euheterodonta</taxon>
        <taxon>Imparidentia</taxon>
        <taxon>Neoheterodontei</taxon>
        <taxon>Myida</taxon>
        <taxon>Dreissenoidea</taxon>
        <taxon>Dreissenidae</taxon>
        <taxon>Dreissena</taxon>
    </lineage>
</organism>
<comment type="caution">
    <text evidence="2">The sequence shown here is derived from an EMBL/GenBank/DDBJ whole genome shotgun (WGS) entry which is preliminary data.</text>
</comment>